<keyword evidence="3" id="KW-1003">Cell membrane</keyword>
<accession>A0A1H7VCI2</accession>
<dbReference type="PANTHER" id="PTHR43738">
    <property type="entry name" value="ABC TRANSPORTER, MEMBRANE PROTEIN"/>
    <property type="match status" value="1"/>
</dbReference>
<dbReference type="Pfam" id="PF02687">
    <property type="entry name" value="FtsX"/>
    <property type="match status" value="1"/>
</dbReference>
<evidence type="ECO:0000256" key="5">
    <source>
        <dbReference type="ARBA" id="ARBA00022989"/>
    </source>
</evidence>
<evidence type="ECO:0000256" key="4">
    <source>
        <dbReference type="ARBA" id="ARBA00022692"/>
    </source>
</evidence>
<evidence type="ECO:0000256" key="1">
    <source>
        <dbReference type="ARBA" id="ARBA00004651"/>
    </source>
</evidence>
<evidence type="ECO:0000313" key="9">
    <source>
        <dbReference type="EMBL" id="SEM06972.1"/>
    </source>
</evidence>
<feature type="domain" description="ABC3 transporter permease C-terminal" evidence="8">
    <location>
        <begin position="289"/>
        <end position="405"/>
    </location>
</feature>
<organism evidence="9 10">
    <name type="scientific">Haloferax larsenii</name>
    <dbReference type="NCBI Taxonomy" id="302484"/>
    <lineage>
        <taxon>Archaea</taxon>
        <taxon>Methanobacteriati</taxon>
        <taxon>Methanobacteriota</taxon>
        <taxon>Stenosarchaea group</taxon>
        <taxon>Halobacteria</taxon>
        <taxon>Halobacteriales</taxon>
        <taxon>Haloferacaceae</taxon>
        <taxon>Haloferax</taxon>
    </lineage>
</organism>
<evidence type="ECO:0000259" key="8">
    <source>
        <dbReference type="Pfam" id="PF02687"/>
    </source>
</evidence>
<dbReference type="PANTHER" id="PTHR43738:SF1">
    <property type="entry name" value="HEMIN TRANSPORT SYSTEM PERMEASE PROTEIN HRTB-RELATED"/>
    <property type="match status" value="1"/>
</dbReference>
<feature type="transmembrane region" description="Helical" evidence="7">
    <location>
        <begin position="281"/>
        <end position="308"/>
    </location>
</feature>
<keyword evidence="5 7" id="KW-1133">Transmembrane helix</keyword>
<evidence type="ECO:0000256" key="7">
    <source>
        <dbReference type="SAM" id="Phobius"/>
    </source>
</evidence>
<dbReference type="InterPro" id="IPR051125">
    <property type="entry name" value="ABC-4/HrtB_transporter"/>
</dbReference>
<name>A0A1H7VCI2_HALLR</name>
<feature type="transmembrane region" description="Helical" evidence="7">
    <location>
        <begin position="329"/>
        <end position="356"/>
    </location>
</feature>
<feature type="transmembrane region" description="Helical" evidence="7">
    <location>
        <begin position="376"/>
        <end position="398"/>
    </location>
</feature>
<reference evidence="9 10" key="1">
    <citation type="submission" date="2016-10" db="EMBL/GenBank/DDBJ databases">
        <authorList>
            <person name="de Groot N.N."/>
        </authorList>
    </citation>
    <scope>NUCLEOTIDE SEQUENCE [LARGE SCALE GENOMIC DNA]</scope>
    <source>
        <strain evidence="9 10">CDM_5</strain>
    </source>
</reference>
<keyword evidence="6 7" id="KW-0472">Membrane</keyword>
<proteinExistence type="predicted"/>
<dbReference type="InterPro" id="IPR003838">
    <property type="entry name" value="ABC3_permease_C"/>
</dbReference>
<gene>
    <name evidence="9" type="ORF">SAMN04488691_1205</name>
</gene>
<sequence length="410" mass="42186">MSRRLQRLAGVIRLGLARFTGRLFGGDSRQLWSSIAGVAFAVMLMTTVGGIGLGLASQSAIESEGVDYWVVPEAGSASAIAVSVDAPRLGGVHSVANKLNARSDVDYATPVLLHVTRIENPRTEASEYVLLVGVVGDGSNQSILGLPTTPLTPGDPYYADGDYDGPWTGEVVLSDAAATLLDVKKGEKIAPATAPNETLSVATISESNYATGGGPISIGVVHLSEAQELAGATNGDQADQILVSTNNGAVRKEIESLYPGTEVVTQSGFAQQQASNSSLSLAIAIGGVVTAFVVGSLFVATLMGLEILSQTESFATLAAIGYSTRSRALLVLIETLSVTLLGGAIGLLFGLGGIELANYLGETYLGVSPVALFDPVLVGAAAVVALLIGATASVYPIWLSRRSNPLEVLQ</sequence>
<dbReference type="EMBL" id="FOAD01000020">
    <property type="protein sequence ID" value="SEM06972.1"/>
    <property type="molecule type" value="Genomic_DNA"/>
</dbReference>
<evidence type="ECO:0000256" key="3">
    <source>
        <dbReference type="ARBA" id="ARBA00022475"/>
    </source>
</evidence>
<dbReference type="OrthoDB" id="170372at2157"/>
<evidence type="ECO:0000256" key="6">
    <source>
        <dbReference type="ARBA" id="ARBA00023136"/>
    </source>
</evidence>
<protein>
    <submittedName>
        <fullName evidence="9">Putative ABC transport system permease protein</fullName>
    </submittedName>
</protein>
<comment type="subcellular location">
    <subcellularLocation>
        <location evidence="1">Cell membrane</location>
        <topology evidence="1">Multi-pass membrane protein</topology>
    </subcellularLocation>
</comment>
<evidence type="ECO:0000256" key="2">
    <source>
        <dbReference type="ARBA" id="ARBA00022448"/>
    </source>
</evidence>
<dbReference type="Proteomes" id="UP000183894">
    <property type="component" value="Unassembled WGS sequence"/>
</dbReference>
<dbReference type="AlphaFoldDB" id="A0A1H7VCI2"/>
<dbReference type="GO" id="GO:0005886">
    <property type="term" value="C:plasma membrane"/>
    <property type="evidence" value="ECO:0007669"/>
    <property type="project" value="UniProtKB-SubCell"/>
</dbReference>
<keyword evidence="2" id="KW-0813">Transport</keyword>
<evidence type="ECO:0000313" key="10">
    <source>
        <dbReference type="Proteomes" id="UP000183894"/>
    </source>
</evidence>
<dbReference type="RefSeq" id="WP_074796937.1">
    <property type="nucleotide sequence ID" value="NZ_FOAD01000020.1"/>
</dbReference>
<keyword evidence="4 7" id="KW-0812">Transmembrane</keyword>
<feature type="transmembrane region" description="Helical" evidence="7">
    <location>
        <begin position="31"/>
        <end position="56"/>
    </location>
</feature>